<evidence type="ECO:0000256" key="13">
    <source>
        <dbReference type="SAM" id="MobiDB-lite"/>
    </source>
</evidence>
<dbReference type="PANTHER" id="PTHR47707:SF1">
    <property type="entry name" value="NUDIX HYDROLASE FAMILY PROTEIN"/>
    <property type="match status" value="1"/>
</dbReference>
<dbReference type="EC" id="3.6.1.55" evidence="11"/>
<evidence type="ECO:0000259" key="14">
    <source>
        <dbReference type="PROSITE" id="PS51462"/>
    </source>
</evidence>
<evidence type="ECO:0000256" key="7">
    <source>
        <dbReference type="ARBA" id="ARBA00022801"/>
    </source>
</evidence>
<keyword evidence="5" id="KW-0479">Metal-binding</keyword>
<dbReference type="CDD" id="cd02883">
    <property type="entry name" value="NUDIX_Hydrolase"/>
    <property type="match status" value="1"/>
</dbReference>
<evidence type="ECO:0000256" key="1">
    <source>
        <dbReference type="ARBA" id="ARBA00001946"/>
    </source>
</evidence>
<keyword evidence="8" id="KW-0460">Magnesium</keyword>
<keyword evidence="16" id="KW-1185">Reference proteome</keyword>
<keyword evidence="9" id="KW-0234">DNA repair</keyword>
<organism evidence="15 16">
    <name type="scientific">Streptomyces luteireticuli</name>
    <dbReference type="NCBI Taxonomy" id="173858"/>
    <lineage>
        <taxon>Bacteria</taxon>
        <taxon>Bacillati</taxon>
        <taxon>Actinomycetota</taxon>
        <taxon>Actinomycetes</taxon>
        <taxon>Kitasatosporales</taxon>
        <taxon>Streptomycetaceae</taxon>
        <taxon>Streptomyces</taxon>
    </lineage>
</organism>
<evidence type="ECO:0000256" key="3">
    <source>
        <dbReference type="ARBA" id="ARBA00022457"/>
    </source>
</evidence>
<protein>
    <recommendedName>
        <fullName evidence="11">8-oxo-dGTP diphosphatase</fullName>
        <ecNumber evidence="11">3.6.1.55</ecNumber>
    </recommendedName>
</protein>
<name>A0ABN0YXH7_9ACTN</name>
<evidence type="ECO:0000256" key="6">
    <source>
        <dbReference type="ARBA" id="ARBA00022763"/>
    </source>
</evidence>
<evidence type="ECO:0000256" key="12">
    <source>
        <dbReference type="RuleBase" id="RU003476"/>
    </source>
</evidence>
<evidence type="ECO:0000256" key="4">
    <source>
        <dbReference type="ARBA" id="ARBA00022705"/>
    </source>
</evidence>
<dbReference type="PRINTS" id="PR00502">
    <property type="entry name" value="NUDIXFAMILY"/>
</dbReference>
<dbReference type="InterPro" id="IPR020084">
    <property type="entry name" value="NUDIX_hydrolase_CS"/>
</dbReference>
<comment type="similarity">
    <text evidence="2 12">Belongs to the Nudix hydrolase family.</text>
</comment>
<comment type="catalytic activity">
    <reaction evidence="10">
        <text>8-oxo-dGTP + H2O = 8-oxo-dGMP + diphosphate + H(+)</text>
        <dbReference type="Rhea" id="RHEA:31575"/>
        <dbReference type="ChEBI" id="CHEBI:15377"/>
        <dbReference type="ChEBI" id="CHEBI:15378"/>
        <dbReference type="ChEBI" id="CHEBI:33019"/>
        <dbReference type="ChEBI" id="CHEBI:63224"/>
        <dbReference type="ChEBI" id="CHEBI:77896"/>
        <dbReference type="EC" id="3.6.1.55"/>
    </reaction>
</comment>
<evidence type="ECO:0000256" key="2">
    <source>
        <dbReference type="ARBA" id="ARBA00005582"/>
    </source>
</evidence>
<dbReference type="InterPro" id="IPR000086">
    <property type="entry name" value="NUDIX_hydrolase_dom"/>
</dbReference>
<dbReference type="Pfam" id="PF00293">
    <property type="entry name" value="NUDIX"/>
    <property type="match status" value="1"/>
</dbReference>
<dbReference type="InterPro" id="IPR020476">
    <property type="entry name" value="Nudix_hydrolase"/>
</dbReference>
<dbReference type="Proteomes" id="UP001500879">
    <property type="component" value="Unassembled WGS sequence"/>
</dbReference>
<dbReference type="EMBL" id="BAAABX010000048">
    <property type="protein sequence ID" value="GAA0418399.1"/>
    <property type="molecule type" value="Genomic_DNA"/>
</dbReference>
<accession>A0ABN0YXH7</accession>
<comment type="cofactor">
    <cofactor evidence="1">
        <name>Mg(2+)</name>
        <dbReference type="ChEBI" id="CHEBI:18420"/>
    </cofactor>
</comment>
<feature type="domain" description="Nudix hydrolase" evidence="14">
    <location>
        <begin position="21"/>
        <end position="151"/>
    </location>
</feature>
<evidence type="ECO:0000256" key="11">
    <source>
        <dbReference type="ARBA" id="ARBA00038905"/>
    </source>
</evidence>
<keyword evidence="7 12" id="KW-0378">Hydrolase</keyword>
<dbReference type="SUPFAM" id="SSF55811">
    <property type="entry name" value="Nudix"/>
    <property type="match status" value="1"/>
</dbReference>
<comment type="caution">
    <text evidence="15">The sequence shown here is derived from an EMBL/GenBank/DDBJ whole genome shotgun (WGS) entry which is preliminary data.</text>
</comment>
<evidence type="ECO:0000313" key="16">
    <source>
        <dbReference type="Proteomes" id="UP001500879"/>
    </source>
</evidence>
<sequence length="184" mass="19698">MRSLDTALLDDLASAAERDGVAKTVVGAVIADHDGKVLLLHPPADDYLGGLWELPSGGVDTGETLVEALRREVAEETGLTVTDISGYLGYFDYRSGSGRATRPFNFTVTVTGETVTLTEHDAHLWAEPHPAEPGLQRRPDRSQHPAPPASLISSPPRPPRSPSPRRATGVCFRAEPGRPAGPYQ</sequence>
<keyword evidence="6" id="KW-0227">DNA damage</keyword>
<evidence type="ECO:0000256" key="9">
    <source>
        <dbReference type="ARBA" id="ARBA00023204"/>
    </source>
</evidence>
<evidence type="ECO:0000256" key="5">
    <source>
        <dbReference type="ARBA" id="ARBA00022723"/>
    </source>
</evidence>
<feature type="compositionally biased region" description="Basic and acidic residues" evidence="13">
    <location>
        <begin position="122"/>
        <end position="143"/>
    </location>
</feature>
<keyword evidence="4" id="KW-0235">DNA replication</keyword>
<dbReference type="Gene3D" id="3.90.79.10">
    <property type="entry name" value="Nucleoside Triphosphate Pyrophosphohydrolase"/>
    <property type="match status" value="1"/>
</dbReference>
<dbReference type="PROSITE" id="PS00893">
    <property type="entry name" value="NUDIX_BOX"/>
    <property type="match status" value="1"/>
</dbReference>
<reference evidence="15 16" key="1">
    <citation type="journal article" date="2019" name="Int. J. Syst. Evol. Microbiol.">
        <title>The Global Catalogue of Microorganisms (GCM) 10K type strain sequencing project: providing services to taxonomists for standard genome sequencing and annotation.</title>
        <authorList>
            <consortium name="The Broad Institute Genomics Platform"/>
            <consortium name="The Broad Institute Genome Sequencing Center for Infectious Disease"/>
            <person name="Wu L."/>
            <person name="Ma J."/>
        </authorList>
    </citation>
    <scope>NUCLEOTIDE SEQUENCE [LARGE SCALE GENOMIC DNA]</scope>
    <source>
        <strain evidence="15 16">JCM 4788</strain>
    </source>
</reference>
<keyword evidence="3" id="KW-0515">Mutator protein</keyword>
<evidence type="ECO:0000256" key="8">
    <source>
        <dbReference type="ARBA" id="ARBA00022842"/>
    </source>
</evidence>
<feature type="region of interest" description="Disordered" evidence="13">
    <location>
        <begin position="122"/>
        <end position="184"/>
    </location>
</feature>
<dbReference type="PROSITE" id="PS51462">
    <property type="entry name" value="NUDIX"/>
    <property type="match status" value="1"/>
</dbReference>
<gene>
    <name evidence="15" type="ORF">GCM10010357_44680</name>
</gene>
<dbReference type="InterPro" id="IPR015797">
    <property type="entry name" value="NUDIX_hydrolase-like_dom_sf"/>
</dbReference>
<proteinExistence type="inferred from homology"/>
<evidence type="ECO:0000256" key="10">
    <source>
        <dbReference type="ARBA" id="ARBA00035861"/>
    </source>
</evidence>
<dbReference type="RefSeq" id="WP_344027139.1">
    <property type="nucleotide sequence ID" value="NZ_BAAABX010000048.1"/>
</dbReference>
<dbReference type="PANTHER" id="PTHR47707">
    <property type="entry name" value="8-OXO-DGTP DIPHOSPHATASE"/>
    <property type="match status" value="1"/>
</dbReference>
<evidence type="ECO:0000313" key="15">
    <source>
        <dbReference type="EMBL" id="GAA0418399.1"/>
    </source>
</evidence>
<dbReference type="InterPro" id="IPR047127">
    <property type="entry name" value="MutT-like"/>
</dbReference>